<feature type="compositionally biased region" description="Basic and acidic residues" evidence="1">
    <location>
        <begin position="191"/>
        <end position="236"/>
    </location>
</feature>
<feature type="region of interest" description="Disordered" evidence="1">
    <location>
        <begin position="113"/>
        <end position="236"/>
    </location>
</feature>
<reference evidence="3" key="1">
    <citation type="submission" date="2024-04" db="EMBL/GenBank/DDBJ databases">
        <title>Salinicola lusitanus LLJ914,a marine bacterium isolated from the Okinawa Trough.</title>
        <authorList>
            <person name="Li J."/>
        </authorList>
    </citation>
    <scope>NUCLEOTIDE SEQUENCE [LARGE SCALE GENOMIC DNA]</scope>
</reference>
<evidence type="ECO:0000313" key="2">
    <source>
        <dbReference type="EMBL" id="KAK7909907.1"/>
    </source>
</evidence>
<proteinExistence type="predicted"/>
<sequence>MEFHTLVHSVDQPTTSASRVIVRSPRAGVQPPPAVPRPTIGTVGGGRVVGAVGDARGSSLSCQPQQQANYRPQFQAQDRLYLWSIAELQREVELRSLPKAWCTVAASYRTCHARGREREERERGEREKKERERAVRGREEREKGREGGDENREGGREEGVKIERERERRKEEEEEERESGEGGERRKRREKKEEMKIEREGEEREEDRKRDSKGVEREKKERGGEKRERRERVRRE</sequence>
<dbReference type="AlphaFoldDB" id="A0AAW0P1Y2"/>
<evidence type="ECO:0000313" key="3">
    <source>
        <dbReference type="Proteomes" id="UP001460270"/>
    </source>
</evidence>
<accession>A0AAW0P1Y2</accession>
<evidence type="ECO:0000256" key="1">
    <source>
        <dbReference type="SAM" id="MobiDB-lite"/>
    </source>
</evidence>
<comment type="caution">
    <text evidence="2">The sequence shown here is derived from an EMBL/GenBank/DDBJ whole genome shotgun (WGS) entry which is preliminary data.</text>
</comment>
<dbReference type="Proteomes" id="UP001460270">
    <property type="component" value="Unassembled WGS sequence"/>
</dbReference>
<feature type="compositionally biased region" description="Basic and acidic residues" evidence="1">
    <location>
        <begin position="114"/>
        <end position="171"/>
    </location>
</feature>
<gene>
    <name evidence="2" type="ORF">WMY93_014591</name>
</gene>
<dbReference type="EMBL" id="JBBPFD010000010">
    <property type="protein sequence ID" value="KAK7909907.1"/>
    <property type="molecule type" value="Genomic_DNA"/>
</dbReference>
<protein>
    <submittedName>
        <fullName evidence="2">Uncharacterized protein</fullName>
    </submittedName>
</protein>
<name>A0AAW0P1Y2_9GOBI</name>
<organism evidence="2 3">
    <name type="scientific">Mugilogobius chulae</name>
    <name type="common">yellowstripe goby</name>
    <dbReference type="NCBI Taxonomy" id="88201"/>
    <lineage>
        <taxon>Eukaryota</taxon>
        <taxon>Metazoa</taxon>
        <taxon>Chordata</taxon>
        <taxon>Craniata</taxon>
        <taxon>Vertebrata</taxon>
        <taxon>Euteleostomi</taxon>
        <taxon>Actinopterygii</taxon>
        <taxon>Neopterygii</taxon>
        <taxon>Teleostei</taxon>
        <taxon>Neoteleostei</taxon>
        <taxon>Acanthomorphata</taxon>
        <taxon>Gobiaria</taxon>
        <taxon>Gobiiformes</taxon>
        <taxon>Gobioidei</taxon>
        <taxon>Gobiidae</taxon>
        <taxon>Gobionellinae</taxon>
        <taxon>Mugilogobius</taxon>
    </lineage>
</organism>
<keyword evidence="3" id="KW-1185">Reference proteome</keyword>